<evidence type="ECO:0000256" key="3">
    <source>
        <dbReference type="ARBA" id="ARBA00022801"/>
    </source>
</evidence>
<keyword evidence="9" id="KW-1185">Reference proteome</keyword>
<dbReference type="EMBL" id="JAUSTY010000024">
    <property type="protein sequence ID" value="MDQ0168129.1"/>
    <property type="molecule type" value="Genomic_DNA"/>
</dbReference>
<dbReference type="Pfam" id="PF00350">
    <property type="entry name" value="Dynamin_N"/>
    <property type="match status" value="2"/>
</dbReference>
<keyword evidence="6" id="KW-0175">Coiled coil</keyword>
<evidence type="ECO:0000256" key="2">
    <source>
        <dbReference type="ARBA" id="ARBA00022741"/>
    </source>
</evidence>
<evidence type="ECO:0000256" key="1">
    <source>
        <dbReference type="ARBA" id="ARBA00004370"/>
    </source>
</evidence>
<feature type="coiled-coil region" evidence="6">
    <location>
        <begin position="501"/>
        <end position="539"/>
    </location>
</feature>
<dbReference type="PANTHER" id="PTHR10465:SF0">
    <property type="entry name" value="SARCALUMENIN"/>
    <property type="match status" value="1"/>
</dbReference>
<sequence>MTENNGAFEETSSGKLKETLLTITEQMKAAGDEKTVIKLEEILDKLRDQFLNIGFCGHFSAGKSTMINRLVGKPLLPASPIPTSANLVQIRFGEPRAVIHMTDGEKLQIDVDQIEQWKSYCKNGQEVERVEIFDSEPLLEGGLQLLDTPGIDSTDDAHQEATEAALHLADIVFFVTDYNHVQSEMNFEFIRTLKEKGKTLVFIINQVDKHREEELSFEGFQSKLKGGLKEWGIQVDAILYASMKHPSHPLNQFEQVNHLFDYMKANKKELIMWHAMANIQAVLKEHEQIIQEQTLEDAQEKVELIVQLKHDLNWEQQSNWFNAYVNSSEAAEAWKTEVRKEAAKLIDNAIITPYVTTQLAQKYIESRQRNFKVGVLFAGKKTEQERKQRLDDLFIDVSNRIESQIEWHVKELLKRAAERLGIQDQKLLIEFMDWKVPFTEQVLSSKVQEGVVSQEYVYTYTKEVVQEIKRLTLVQLEKEIGKGQEYLMQQHAEAYAPYQDQLEQYNHMKKLEDELSKQEEQVQQQIAVLVQRIQKLQATQSKEPDLQTVLQAAQKSMAVSKANERDVQPNIKTGSLEGEQKEGLNETKEIGADSSLGADADAPPIKLGTAVENMSSLNSAKLLEQAAMLLTDTKGILQRISSASTLVRDMEEKAVRLKENRFTVCLFGAFSAGKSSFANALLGEHVLPVSPNPTTAAINQVLPPTEDHPSGTAVIRMKRKEQIEEEIRTALERLQLPVKENMLNSLQSVRTIDPHSLRTSLKPYFTFLTATLKGWQEAEEHLGTEFSVGQEDYSAYVAVEERACFVESIQLYHANAFTAQGIEIIDTPGADSIYSRHTNVTFNYIKHADVIIYVTYYNHAFSRADRQFLDQLGRVKDQFDLDKMFFIVNAADLADSDEELTTVVEHVQDNLLRSGIRFPKIYPASSLRVLQGHRDEGMEEFIRSFYGFVQQDLTQLLLDSAQRDVSYGSKWLHELKRDLNKNQADKEQEMKKLLEQSKEWKLKIGERSYDSYRNELEQEMKEHAHHIKQRLLFKLSEHQQEAFHPSILSGKNVNQQLLLTSLEECMHSILFQLKDELKATSLRMEGFIQKLLQRSYEEGMKNVIQDGIVLSNLTFKVEESGLPMIPEALPAFSEQDKKELLRHFKSGKQFFEGEGRTKLREELEQKVQPVAEQYLDKATTAFISFYHELWQQEEQSYKQKVLKEIDSAVEGKLSVLKGEVKVEELEQIICEYDKVLENRGLLLTAH</sequence>
<dbReference type="Gene3D" id="3.40.50.300">
    <property type="entry name" value="P-loop containing nucleotide triphosphate hydrolases"/>
    <property type="match status" value="2"/>
</dbReference>
<dbReference type="PANTHER" id="PTHR10465">
    <property type="entry name" value="TRANSMEMBRANE GTPASE FZO1"/>
    <property type="match status" value="1"/>
</dbReference>
<feature type="domain" description="Dynamin N-terminal" evidence="7">
    <location>
        <begin position="664"/>
        <end position="890"/>
    </location>
</feature>
<comment type="caution">
    <text evidence="8">The sequence shown here is derived from an EMBL/GenBank/DDBJ whole genome shotgun (WGS) entry which is preliminary data.</text>
</comment>
<dbReference type="Proteomes" id="UP001235840">
    <property type="component" value="Unassembled WGS sequence"/>
</dbReference>
<evidence type="ECO:0000256" key="4">
    <source>
        <dbReference type="ARBA" id="ARBA00023134"/>
    </source>
</evidence>
<feature type="coiled-coil region" evidence="6">
    <location>
        <begin position="972"/>
        <end position="1029"/>
    </location>
</feature>
<dbReference type="CDD" id="cd09912">
    <property type="entry name" value="DLP_2"/>
    <property type="match status" value="2"/>
</dbReference>
<organism evidence="8 9">
    <name type="scientific">Caldalkalibacillus horti</name>
    <dbReference type="NCBI Taxonomy" id="77523"/>
    <lineage>
        <taxon>Bacteria</taxon>
        <taxon>Bacillati</taxon>
        <taxon>Bacillota</taxon>
        <taxon>Bacilli</taxon>
        <taxon>Bacillales</taxon>
        <taxon>Bacillaceae</taxon>
        <taxon>Caldalkalibacillus</taxon>
    </lineage>
</organism>
<proteinExistence type="predicted"/>
<evidence type="ECO:0000313" key="8">
    <source>
        <dbReference type="EMBL" id="MDQ0168129.1"/>
    </source>
</evidence>
<evidence type="ECO:0000259" key="7">
    <source>
        <dbReference type="Pfam" id="PF00350"/>
    </source>
</evidence>
<dbReference type="InterPro" id="IPR027094">
    <property type="entry name" value="Mitofusin_fam"/>
</dbReference>
<accession>A0ABT9W4F5</accession>
<dbReference type="SUPFAM" id="SSF52540">
    <property type="entry name" value="P-loop containing nucleoside triphosphate hydrolases"/>
    <property type="match status" value="2"/>
</dbReference>
<comment type="subcellular location">
    <subcellularLocation>
        <location evidence="1">Membrane</location>
    </subcellularLocation>
</comment>
<reference evidence="8 9" key="1">
    <citation type="submission" date="2023-07" db="EMBL/GenBank/DDBJ databases">
        <title>Genomic Encyclopedia of Type Strains, Phase IV (KMG-IV): sequencing the most valuable type-strain genomes for metagenomic binning, comparative biology and taxonomic classification.</title>
        <authorList>
            <person name="Goeker M."/>
        </authorList>
    </citation>
    <scope>NUCLEOTIDE SEQUENCE [LARGE SCALE GENOMIC DNA]</scope>
    <source>
        <strain evidence="8 9">DSM 12751</strain>
    </source>
</reference>
<protein>
    <submittedName>
        <fullName evidence="8">Small GTP-binding protein</fullName>
    </submittedName>
</protein>
<evidence type="ECO:0000313" key="9">
    <source>
        <dbReference type="Proteomes" id="UP001235840"/>
    </source>
</evidence>
<keyword evidence="4" id="KW-0342">GTP-binding</keyword>
<dbReference type="RefSeq" id="WP_307397638.1">
    <property type="nucleotide sequence ID" value="NZ_BAAADK010000047.1"/>
</dbReference>
<dbReference type="InterPro" id="IPR027417">
    <property type="entry name" value="P-loop_NTPase"/>
</dbReference>
<name>A0ABT9W4F5_9BACI</name>
<feature type="domain" description="Dynamin N-terminal" evidence="7">
    <location>
        <begin position="53"/>
        <end position="206"/>
    </location>
</feature>
<keyword evidence="3" id="KW-0378">Hydrolase</keyword>
<keyword evidence="2" id="KW-0547">Nucleotide-binding</keyword>
<keyword evidence="5" id="KW-0472">Membrane</keyword>
<evidence type="ECO:0000256" key="5">
    <source>
        <dbReference type="ARBA" id="ARBA00023136"/>
    </source>
</evidence>
<dbReference type="InterPro" id="IPR045063">
    <property type="entry name" value="Dynamin_N"/>
</dbReference>
<evidence type="ECO:0000256" key="6">
    <source>
        <dbReference type="SAM" id="Coils"/>
    </source>
</evidence>
<gene>
    <name evidence="8" type="ORF">J2S11_004081</name>
</gene>